<protein>
    <submittedName>
        <fullName evidence="1">Uncharacterized protein</fullName>
    </submittedName>
</protein>
<comment type="caution">
    <text evidence="1">The sequence shown here is derived from an EMBL/GenBank/DDBJ whole genome shotgun (WGS) entry which is preliminary data.</text>
</comment>
<evidence type="ECO:0000313" key="2">
    <source>
        <dbReference type="Proteomes" id="UP001054837"/>
    </source>
</evidence>
<dbReference type="Proteomes" id="UP001054837">
    <property type="component" value="Unassembled WGS sequence"/>
</dbReference>
<evidence type="ECO:0000313" key="1">
    <source>
        <dbReference type="EMBL" id="GIY68806.1"/>
    </source>
</evidence>
<dbReference type="EMBL" id="BPLQ01012949">
    <property type="protein sequence ID" value="GIY68806.1"/>
    <property type="molecule type" value="Genomic_DNA"/>
</dbReference>
<proteinExistence type="predicted"/>
<dbReference type="AlphaFoldDB" id="A0AAV4VFZ3"/>
<keyword evidence="2" id="KW-1185">Reference proteome</keyword>
<gene>
    <name evidence="1" type="ORF">CDAR_282251</name>
</gene>
<sequence length="93" mass="11087">MEYQYGHLWWIERVLMKVSTRTDITKSCGRREPEYSSLEDFYKISTLKVVTRTDITGRSEPEYSSFEGFYKISIRCNKYPLFTKVVDTSIDHQ</sequence>
<name>A0AAV4VFZ3_9ARAC</name>
<accession>A0AAV4VFZ3</accession>
<reference evidence="1 2" key="1">
    <citation type="submission" date="2021-06" db="EMBL/GenBank/DDBJ databases">
        <title>Caerostris darwini draft genome.</title>
        <authorList>
            <person name="Kono N."/>
            <person name="Arakawa K."/>
        </authorList>
    </citation>
    <scope>NUCLEOTIDE SEQUENCE [LARGE SCALE GENOMIC DNA]</scope>
</reference>
<organism evidence="1 2">
    <name type="scientific">Caerostris darwini</name>
    <dbReference type="NCBI Taxonomy" id="1538125"/>
    <lineage>
        <taxon>Eukaryota</taxon>
        <taxon>Metazoa</taxon>
        <taxon>Ecdysozoa</taxon>
        <taxon>Arthropoda</taxon>
        <taxon>Chelicerata</taxon>
        <taxon>Arachnida</taxon>
        <taxon>Araneae</taxon>
        <taxon>Araneomorphae</taxon>
        <taxon>Entelegynae</taxon>
        <taxon>Araneoidea</taxon>
        <taxon>Araneidae</taxon>
        <taxon>Caerostris</taxon>
    </lineage>
</organism>